<sequence length="349" mass="41744">MRKRNIYVIFMKRKKYSELRRIGHSLNNFKLSITNNLYKLGFSGDIKNSEEVFNFLHDRVFNANMCKKPVINDDLKEKIRTLLENMWINESFVQTSLKNVVTTKTIDPHYFYLVYVSFYYSLFTSISIVLRLFDNNILQDSHQKKIYGFNHKIVFNKFLQGCYFKPFTLVIFNNEIKNLDVEFSKSVDIKTLRQIDKIISNYNDYCKQKTVYGKSIINEDIYTLKISKSLLKYYIENGLKSNCVSYIQYFMSKRHFLHYNASFIYNVQERYELDKLLEQIKINMIFILNITNTLTELVFIRIAGSNDFKNIFRDFGACLLNCIDDSFTEDDFYHQFENVNFRAKCHQVF</sequence>
<keyword evidence="1" id="KW-1133">Transmembrane helix</keyword>
<name>A0A0S4FR81_METFO</name>
<accession>A0A0S4FR81</accession>
<protein>
    <submittedName>
        <fullName evidence="2">Membrane protein</fullName>
    </submittedName>
</protein>
<keyword evidence="1" id="KW-0812">Transmembrane</keyword>
<evidence type="ECO:0000313" key="2">
    <source>
        <dbReference type="EMBL" id="CEL24436.1"/>
    </source>
</evidence>
<organism evidence="2 3">
    <name type="scientific">Methanobacterium formicicum</name>
    <dbReference type="NCBI Taxonomy" id="2162"/>
    <lineage>
        <taxon>Archaea</taxon>
        <taxon>Methanobacteriati</taxon>
        <taxon>Methanobacteriota</taxon>
        <taxon>Methanomada group</taxon>
        <taxon>Methanobacteria</taxon>
        <taxon>Methanobacteriales</taxon>
        <taxon>Methanobacteriaceae</taxon>
        <taxon>Methanobacterium</taxon>
    </lineage>
</organism>
<proteinExistence type="predicted"/>
<dbReference type="Proteomes" id="UP000062768">
    <property type="component" value="Chromosome I"/>
</dbReference>
<dbReference type="EMBL" id="LN734822">
    <property type="protein sequence ID" value="CEL24436.1"/>
    <property type="molecule type" value="Genomic_DNA"/>
</dbReference>
<keyword evidence="3" id="KW-1185">Reference proteome</keyword>
<gene>
    <name evidence="2" type="ORF">MB9_0793</name>
</gene>
<dbReference type="PATRIC" id="fig|2162.10.peg.826"/>
<evidence type="ECO:0000256" key="1">
    <source>
        <dbReference type="SAM" id="Phobius"/>
    </source>
</evidence>
<reference evidence="2" key="1">
    <citation type="submission" date="2014-09" db="EMBL/GenBank/DDBJ databases">
        <authorList>
            <person name="Wibberg D."/>
        </authorList>
    </citation>
    <scope>NUCLEOTIDE SEQUENCE [LARGE SCALE GENOMIC DNA]</scope>
    <source>
        <strain evidence="2">Mb9</strain>
    </source>
</reference>
<evidence type="ECO:0000313" key="3">
    <source>
        <dbReference type="Proteomes" id="UP000062768"/>
    </source>
</evidence>
<feature type="transmembrane region" description="Helical" evidence="1">
    <location>
        <begin position="110"/>
        <end position="133"/>
    </location>
</feature>
<keyword evidence="1" id="KW-0472">Membrane</keyword>
<dbReference type="AlphaFoldDB" id="A0A0S4FR81"/>